<dbReference type="InterPro" id="IPR024757">
    <property type="entry name" value="FtsZ_C"/>
</dbReference>
<dbReference type="PANTHER" id="PTHR30314:SF3">
    <property type="entry name" value="MITOCHONDRIAL DIVISION PROTEIN FSZA"/>
    <property type="match status" value="1"/>
</dbReference>
<evidence type="ECO:0000259" key="7">
    <source>
        <dbReference type="SMART" id="SM00865"/>
    </source>
</evidence>
<dbReference type="Proteomes" id="UP000624703">
    <property type="component" value="Unassembled WGS sequence"/>
</dbReference>
<feature type="region of interest" description="Disordered" evidence="5">
    <location>
        <begin position="356"/>
        <end position="386"/>
    </location>
</feature>
<evidence type="ECO:0000256" key="5">
    <source>
        <dbReference type="SAM" id="MobiDB-lite"/>
    </source>
</evidence>
<feature type="binding site" evidence="4">
    <location>
        <position position="146"/>
    </location>
    <ligand>
        <name>GTP</name>
        <dbReference type="ChEBI" id="CHEBI:37565"/>
    </ligand>
</feature>
<name>A0A8J7MEY2_9BACT</name>
<dbReference type="GO" id="GO:0005525">
    <property type="term" value="F:GTP binding"/>
    <property type="evidence" value="ECO:0007669"/>
    <property type="project" value="UniProtKB-UniRule"/>
</dbReference>
<evidence type="ECO:0000256" key="2">
    <source>
        <dbReference type="ARBA" id="ARBA00022741"/>
    </source>
</evidence>
<dbReference type="Pfam" id="PF00091">
    <property type="entry name" value="Tubulin"/>
    <property type="match status" value="1"/>
</dbReference>
<feature type="region of interest" description="Disordered" evidence="5">
    <location>
        <begin position="417"/>
        <end position="527"/>
    </location>
</feature>
<reference evidence="8" key="1">
    <citation type="submission" date="2021-01" db="EMBL/GenBank/DDBJ databases">
        <title>Modified the classification status of verrucomicrobia.</title>
        <authorList>
            <person name="Feng X."/>
        </authorList>
    </citation>
    <scope>NUCLEOTIDE SEQUENCE</scope>
    <source>
        <strain evidence="8">_KCTC 22039</strain>
    </source>
</reference>
<dbReference type="GO" id="GO:0043093">
    <property type="term" value="P:FtsZ-dependent cytokinesis"/>
    <property type="evidence" value="ECO:0007669"/>
    <property type="project" value="UniProtKB-UniRule"/>
</dbReference>
<comment type="subunit">
    <text evidence="4">Homodimer. Polymerizes to form a dynamic ring structure in a strictly GTP-dependent manner. Interacts directly with several other division proteins.</text>
</comment>
<feature type="domain" description="Tubulin/FtsZ 2-layer sandwich" evidence="7">
    <location>
        <begin position="210"/>
        <end position="329"/>
    </location>
</feature>
<comment type="subcellular location">
    <subcellularLocation>
        <location evidence="4">Cytoplasm</location>
    </subcellularLocation>
    <text evidence="4">Assembles at midcell at the inner surface of the cytoplasmic membrane.</text>
</comment>
<dbReference type="PRINTS" id="PR00423">
    <property type="entry name" value="CELLDVISFTSZ"/>
</dbReference>
<dbReference type="InterPro" id="IPR017975">
    <property type="entry name" value="Tubulin_CS"/>
</dbReference>
<feature type="binding site" evidence="4">
    <location>
        <position position="142"/>
    </location>
    <ligand>
        <name>GTP</name>
        <dbReference type="ChEBI" id="CHEBI:37565"/>
    </ligand>
</feature>
<evidence type="ECO:0000313" key="8">
    <source>
        <dbReference type="EMBL" id="MBK1791727.1"/>
    </source>
</evidence>
<evidence type="ECO:0000313" key="9">
    <source>
        <dbReference type="Proteomes" id="UP000624703"/>
    </source>
</evidence>
<keyword evidence="4" id="KW-0131">Cell cycle</keyword>
<dbReference type="Gene3D" id="3.40.50.1440">
    <property type="entry name" value="Tubulin/FtsZ, GTPase domain"/>
    <property type="match status" value="1"/>
</dbReference>
<keyword evidence="4" id="KW-0132">Cell division</keyword>
<dbReference type="GO" id="GO:0051258">
    <property type="term" value="P:protein polymerization"/>
    <property type="evidence" value="ECO:0007669"/>
    <property type="project" value="UniProtKB-UniRule"/>
</dbReference>
<comment type="similarity">
    <text evidence="1 4">Belongs to the FtsZ family.</text>
</comment>
<keyword evidence="9" id="KW-1185">Reference proteome</keyword>
<dbReference type="InterPro" id="IPR036525">
    <property type="entry name" value="Tubulin/FtsZ_GTPase_sf"/>
</dbReference>
<proteinExistence type="inferred from homology"/>
<keyword evidence="4" id="KW-0717">Septation</keyword>
<accession>A0A8J7MEY2</accession>
<dbReference type="RefSeq" id="WP_200311746.1">
    <property type="nucleotide sequence ID" value="NZ_JAENIM010000041.1"/>
</dbReference>
<dbReference type="SMART" id="SM00865">
    <property type="entry name" value="Tubulin_C"/>
    <property type="match status" value="1"/>
</dbReference>
<dbReference type="InterPro" id="IPR000158">
    <property type="entry name" value="Cell_div_FtsZ"/>
</dbReference>
<dbReference type="PANTHER" id="PTHR30314">
    <property type="entry name" value="CELL DIVISION PROTEIN FTSZ-RELATED"/>
    <property type="match status" value="1"/>
</dbReference>
<dbReference type="InterPro" id="IPR045061">
    <property type="entry name" value="FtsZ/CetZ"/>
</dbReference>
<keyword evidence="3 4" id="KW-0342">GTP-binding</keyword>
<dbReference type="SUPFAM" id="SSF52490">
    <property type="entry name" value="Tubulin nucleotide-binding domain-like"/>
    <property type="match status" value="1"/>
</dbReference>
<organism evidence="8 9">
    <name type="scientific">Persicirhabdus sediminis</name>
    <dbReference type="NCBI Taxonomy" id="454144"/>
    <lineage>
        <taxon>Bacteria</taxon>
        <taxon>Pseudomonadati</taxon>
        <taxon>Verrucomicrobiota</taxon>
        <taxon>Verrucomicrobiia</taxon>
        <taxon>Verrucomicrobiales</taxon>
        <taxon>Verrucomicrobiaceae</taxon>
        <taxon>Persicirhabdus</taxon>
    </lineage>
</organism>
<feature type="compositionally biased region" description="Basic and acidic residues" evidence="5">
    <location>
        <begin position="498"/>
        <end position="510"/>
    </location>
</feature>
<dbReference type="SUPFAM" id="SSF55307">
    <property type="entry name" value="Tubulin C-terminal domain-like"/>
    <property type="match status" value="1"/>
</dbReference>
<dbReference type="GO" id="GO:0005874">
    <property type="term" value="C:microtubule"/>
    <property type="evidence" value="ECO:0007669"/>
    <property type="project" value="InterPro"/>
</dbReference>
<dbReference type="GO" id="GO:0003924">
    <property type="term" value="F:GTPase activity"/>
    <property type="evidence" value="ECO:0007669"/>
    <property type="project" value="UniProtKB-UniRule"/>
</dbReference>
<dbReference type="InterPro" id="IPR018316">
    <property type="entry name" value="Tubulin/FtsZ_2-layer-sand-dom"/>
</dbReference>
<dbReference type="CDD" id="cd02201">
    <property type="entry name" value="FtsZ_type1"/>
    <property type="match status" value="1"/>
</dbReference>
<dbReference type="PROSITE" id="PS00227">
    <property type="entry name" value="TUBULIN"/>
    <property type="match status" value="1"/>
</dbReference>
<dbReference type="AlphaFoldDB" id="A0A8J7MEY2"/>
<protein>
    <recommendedName>
        <fullName evidence="4">Cell division protein FtsZ</fullName>
    </recommendedName>
</protein>
<dbReference type="GO" id="GO:0000917">
    <property type="term" value="P:division septum assembly"/>
    <property type="evidence" value="ECO:0007669"/>
    <property type="project" value="UniProtKB-KW"/>
</dbReference>
<evidence type="ECO:0000256" key="4">
    <source>
        <dbReference type="HAMAP-Rule" id="MF_00909"/>
    </source>
</evidence>
<dbReference type="Pfam" id="PF12327">
    <property type="entry name" value="FtsZ_C"/>
    <property type="match status" value="1"/>
</dbReference>
<evidence type="ECO:0000256" key="1">
    <source>
        <dbReference type="ARBA" id="ARBA00009690"/>
    </source>
</evidence>
<dbReference type="InterPro" id="IPR008280">
    <property type="entry name" value="Tub_FtsZ_C"/>
</dbReference>
<evidence type="ECO:0000256" key="3">
    <source>
        <dbReference type="ARBA" id="ARBA00023134"/>
    </source>
</evidence>
<evidence type="ECO:0000259" key="6">
    <source>
        <dbReference type="SMART" id="SM00864"/>
    </source>
</evidence>
<comment type="caution">
    <text evidence="8">The sequence shown here is derived from an EMBL/GenBank/DDBJ whole genome shotgun (WGS) entry which is preliminary data.</text>
</comment>
<keyword evidence="2 4" id="KW-0547">Nucleotide-binding</keyword>
<dbReference type="GO" id="GO:0007017">
    <property type="term" value="P:microtubule-based process"/>
    <property type="evidence" value="ECO:0007669"/>
    <property type="project" value="InterPro"/>
</dbReference>
<feature type="binding site" evidence="4">
    <location>
        <begin position="24"/>
        <end position="28"/>
    </location>
    <ligand>
        <name>GTP</name>
        <dbReference type="ChEBI" id="CHEBI:37565"/>
    </ligand>
</feature>
<feature type="domain" description="Tubulin/FtsZ GTPase" evidence="6">
    <location>
        <begin position="16"/>
        <end position="208"/>
    </location>
</feature>
<dbReference type="GO" id="GO:0005737">
    <property type="term" value="C:cytoplasm"/>
    <property type="evidence" value="ECO:0007669"/>
    <property type="project" value="UniProtKB-SubCell"/>
</dbReference>
<dbReference type="HAMAP" id="MF_00909">
    <property type="entry name" value="FtsZ"/>
    <property type="match status" value="1"/>
</dbReference>
<dbReference type="GO" id="GO:0032153">
    <property type="term" value="C:cell division site"/>
    <property type="evidence" value="ECO:0007669"/>
    <property type="project" value="UniProtKB-UniRule"/>
</dbReference>
<feature type="binding site" evidence="4">
    <location>
        <position position="190"/>
    </location>
    <ligand>
        <name>GTP</name>
        <dbReference type="ChEBI" id="CHEBI:37565"/>
    </ligand>
</feature>
<dbReference type="EMBL" id="JAENIM010000041">
    <property type="protein sequence ID" value="MBK1791727.1"/>
    <property type="molecule type" value="Genomic_DNA"/>
</dbReference>
<comment type="function">
    <text evidence="4">Essential cell division protein that forms a contractile ring structure (Z ring) at the future cell division site. The regulation of the ring assembly controls the timing and the location of cell division. One of the functions of the FtsZ ring is to recruit other cell division proteins to the septum to produce a new cell wall between the dividing cells. Binds GTP and shows GTPase activity.</text>
</comment>
<dbReference type="InterPro" id="IPR003008">
    <property type="entry name" value="Tubulin_FtsZ_GTPase"/>
</dbReference>
<dbReference type="SMART" id="SM00864">
    <property type="entry name" value="Tubulin"/>
    <property type="match status" value="1"/>
</dbReference>
<keyword evidence="4" id="KW-0963">Cytoplasm</keyword>
<feature type="binding site" evidence="4">
    <location>
        <begin position="111"/>
        <end position="113"/>
    </location>
    <ligand>
        <name>GTP</name>
        <dbReference type="ChEBI" id="CHEBI:37565"/>
    </ligand>
</feature>
<sequence length="527" mass="55829">MIGYKNDPQQTIPESAIKLVGIGGAGANIIDRAALDGFGGIDMLTINTDMRSLSTSVAKEKIQIGRDLTRGLGAGGDPEVGLNAARENQDELLASLKNHKIVFICVGLGGGTGSGAAPLLARLAREAGAFVVVFATMPFPFEGKRRREQAETSLNELSVLSNALITFDNQRMGELVLADKGIHDAFSAADRMIAQSIQAVTRIVSRPGIINIGLDDLMTALNTTSSRCLFGSGLASGENRSTKSLENALTSPLLDKGALLKRADTVLVHICGGDNLSLYEVELLMQSLSKHVPDNAHILFGVAVDPSMQDDVSVTLISSLPEAALHAKPEPVVQAEPKLEPVAQVVPSPAIAEPVASTPAEVTPQESTPTPDFGSITPASEESENPLDLLNQTIEGGLTETPSNDDDIVRLNAPVFEDLTSSSDEEKPEVAIAEWSTPSEKDEDKVSDSIFAPINEADLPPVKEEVSDEIELPDSSADPVDPAKPAVSPDQAELELDGGPKGKFEGEKPNLYDGEDLDIPPFLRKKK</sequence>
<gene>
    <name evidence="4" type="primary">ftsZ</name>
    <name evidence="8" type="ORF">JIN82_11240</name>
</gene>